<feature type="domain" description="GGDEF" evidence="3">
    <location>
        <begin position="171"/>
        <end position="298"/>
    </location>
</feature>
<keyword evidence="5" id="KW-1185">Reference proteome</keyword>
<dbReference type="PROSITE" id="PS50887">
    <property type="entry name" value="GGDEF"/>
    <property type="match status" value="1"/>
</dbReference>
<dbReference type="EMBL" id="FOLO01000006">
    <property type="protein sequence ID" value="SFC20562.1"/>
    <property type="molecule type" value="Genomic_DNA"/>
</dbReference>
<dbReference type="SMART" id="SM00267">
    <property type="entry name" value="GGDEF"/>
    <property type="match status" value="1"/>
</dbReference>
<comment type="cofactor">
    <cofactor evidence="1">
        <name>Mg(2+)</name>
        <dbReference type="ChEBI" id="CHEBI:18420"/>
    </cofactor>
</comment>
<dbReference type="PANTHER" id="PTHR45138">
    <property type="entry name" value="REGULATORY COMPONENTS OF SENSORY TRANSDUCTION SYSTEM"/>
    <property type="match status" value="1"/>
</dbReference>
<evidence type="ECO:0000313" key="5">
    <source>
        <dbReference type="Proteomes" id="UP000198862"/>
    </source>
</evidence>
<dbReference type="GO" id="GO:0052621">
    <property type="term" value="F:diguanylate cyclase activity"/>
    <property type="evidence" value="ECO:0007669"/>
    <property type="project" value="UniProtKB-EC"/>
</dbReference>
<evidence type="ECO:0000313" key="4">
    <source>
        <dbReference type="EMBL" id="SFC20562.1"/>
    </source>
</evidence>
<dbReference type="InterPro" id="IPR050469">
    <property type="entry name" value="Diguanylate_Cyclase"/>
</dbReference>
<dbReference type="InterPro" id="IPR043128">
    <property type="entry name" value="Rev_trsase/Diguanyl_cyclase"/>
</dbReference>
<dbReference type="EC" id="2.7.7.65" evidence="2"/>
<dbReference type="InterPro" id="IPR029787">
    <property type="entry name" value="Nucleotide_cyclase"/>
</dbReference>
<reference evidence="4 5" key="1">
    <citation type="submission" date="2016-10" db="EMBL/GenBank/DDBJ databases">
        <authorList>
            <person name="de Groot N.N."/>
        </authorList>
    </citation>
    <scope>NUCLEOTIDE SEQUENCE [LARGE SCALE GENOMIC DNA]</scope>
    <source>
        <strain evidence="4 5">DSM 6059</strain>
    </source>
</reference>
<proteinExistence type="predicted"/>
<dbReference type="AlphaFoldDB" id="A0A1I1HAD3"/>
<evidence type="ECO:0000259" key="3">
    <source>
        <dbReference type="PROSITE" id="PS50887"/>
    </source>
</evidence>
<protein>
    <recommendedName>
        <fullName evidence="2">diguanylate cyclase</fullName>
        <ecNumber evidence="2">2.7.7.65</ecNumber>
    </recommendedName>
</protein>
<name>A0A1I1HAD3_9GAMM</name>
<dbReference type="Proteomes" id="UP000198862">
    <property type="component" value="Unassembled WGS sequence"/>
</dbReference>
<accession>A0A1I1HAD3</accession>
<dbReference type="SUPFAM" id="SSF55073">
    <property type="entry name" value="Nucleotide cyclase"/>
    <property type="match status" value="1"/>
</dbReference>
<dbReference type="GO" id="GO:0043709">
    <property type="term" value="P:cell adhesion involved in single-species biofilm formation"/>
    <property type="evidence" value="ECO:0007669"/>
    <property type="project" value="TreeGrafter"/>
</dbReference>
<dbReference type="Gene3D" id="3.30.70.270">
    <property type="match status" value="1"/>
</dbReference>
<dbReference type="RefSeq" id="WP_091981298.1">
    <property type="nucleotide sequence ID" value="NZ_FOLO01000006.1"/>
</dbReference>
<dbReference type="FunFam" id="3.30.70.270:FF:000001">
    <property type="entry name" value="Diguanylate cyclase domain protein"/>
    <property type="match status" value="1"/>
</dbReference>
<organism evidence="4 5">
    <name type="scientific">Pseudoalteromonas denitrificans DSM 6059</name>
    <dbReference type="NCBI Taxonomy" id="1123010"/>
    <lineage>
        <taxon>Bacteria</taxon>
        <taxon>Pseudomonadati</taxon>
        <taxon>Pseudomonadota</taxon>
        <taxon>Gammaproteobacteria</taxon>
        <taxon>Alteromonadales</taxon>
        <taxon>Pseudoalteromonadaceae</taxon>
        <taxon>Pseudoalteromonas</taxon>
    </lineage>
</organism>
<sequence>MENVHVLTQSASSRGEYLPTTADYYRPLNDENIQSLVSQLQKTLELTKLINIFSLEATKLFPISGLQFHSTDGVIEMSGSKHQGKAFAFDLEVESERLGQLVYFSQKPISIFIKEKLQLLHNVLAYPLRNALMFYRVKKLATKDTLTGLSNRSHFNDYLNKKLDRCRRHHRRFGLMLLDLDNFKQVNDTHGHLLGDQVLVQFSALLMQSIRGIDTVFRFGGDEFSILIDDNQEGVCNIIADRIQRLVHKDALLAKHNVTTSIGFTLAKVKDDQISVFERSDKALYQAKGAGRDCFKIL</sequence>
<dbReference type="OrthoDB" id="9812260at2"/>
<evidence type="ECO:0000256" key="1">
    <source>
        <dbReference type="ARBA" id="ARBA00001946"/>
    </source>
</evidence>
<dbReference type="Pfam" id="PF00990">
    <property type="entry name" value="GGDEF"/>
    <property type="match status" value="1"/>
</dbReference>
<evidence type="ECO:0000256" key="2">
    <source>
        <dbReference type="ARBA" id="ARBA00012528"/>
    </source>
</evidence>
<dbReference type="PANTHER" id="PTHR45138:SF6">
    <property type="entry name" value="DIGUANYLATE CYCLASE DGCN"/>
    <property type="match status" value="1"/>
</dbReference>
<dbReference type="CDD" id="cd01949">
    <property type="entry name" value="GGDEF"/>
    <property type="match status" value="1"/>
</dbReference>
<dbReference type="STRING" id="1123010.SAMN02745724_01116"/>
<dbReference type="GO" id="GO:1902201">
    <property type="term" value="P:negative regulation of bacterial-type flagellum-dependent cell motility"/>
    <property type="evidence" value="ECO:0007669"/>
    <property type="project" value="TreeGrafter"/>
</dbReference>
<gene>
    <name evidence="4" type="ORF">SAMN02745724_01116</name>
</gene>
<dbReference type="NCBIfam" id="TIGR00254">
    <property type="entry name" value="GGDEF"/>
    <property type="match status" value="1"/>
</dbReference>
<dbReference type="GO" id="GO:0005886">
    <property type="term" value="C:plasma membrane"/>
    <property type="evidence" value="ECO:0007669"/>
    <property type="project" value="TreeGrafter"/>
</dbReference>
<dbReference type="InterPro" id="IPR000160">
    <property type="entry name" value="GGDEF_dom"/>
</dbReference>